<dbReference type="AlphaFoldDB" id="A0A0M7ATQ9"/>
<dbReference type="InterPro" id="IPR036052">
    <property type="entry name" value="TrpB-like_PALP_sf"/>
</dbReference>
<proteinExistence type="predicted"/>
<keyword evidence="5" id="KW-1185">Reference proteome</keyword>
<dbReference type="Gene3D" id="3.40.50.1100">
    <property type="match status" value="3"/>
</dbReference>
<sequence length="395" mass="42260">MFDQFEKANVQFFAARAIKEPNVPSALTREKFDLAENEITCWDGYEKTPLVPLDWLSRALDLGSIHYKNEGPRFGLGSFKALGGAYAVMLLLQREIAKSSGKPVSLAEIRKKTFAEEAAALTVISATDGNHGRSVAWGAARFGARCRIYIHAEVSEYRAQTIRMLGAEVIRLDGDYDATVAQTRVDAEKHGWHIVSDTSWEGYTQTPTEVMAGYGVMAREVVRDLPTAPTHVFLQGGVGGLAAAVSKSFHDAWGADAPRIFLVEPELAPCLYASAAAGAMTAVDIEAETIMAGLSCGVPSAVAWPVLSALVSGFITIPEHVVAPAVRMLANGIATSHRIEAGESAVAGLCGLICAATQRDLRDAMVLNEDARIVLIGSEGVTDPTVFNRLLADAK</sequence>
<dbReference type="GO" id="GO:0008838">
    <property type="term" value="F:diaminopropionate ammonia-lyase activity"/>
    <property type="evidence" value="ECO:0007669"/>
    <property type="project" value="UniProtKB-EC"/>
</dbReference>
<evidence type="ECO:0000259" key="3">
    <source>
        <dbReference type="Pfam" id="PF00291"/>
    </source>
</evidence>
<keyword evidence="2" id="KW-0663">Pyridoxal phosphate</keyword>
<dbReference type="NCBIfam" id="TIGR01747">
    <property type="entry name" value="diampropi_NH3ly"/>
    <property type="match status" value="1"/>
</dbReference>
<reference evidence="5" key="1">
    <citation type="submission" date="2015-07" db="EMBL/GenBank/DDBJ databases">
        <authorList>
            <person name="Rodrigo-Torres Lidia"/>
            <person name="Arahal R.David."/>
        </authorList>
    </citation>
    <scope>NUCLEOTIDE SEQUENCE [LARGE SCALE GENOMIC DNA]</scope>
    <source>
        <strain evidence="5">CECT 5096</strain>
    </source>
</reference>
<organism evidence="4 5">
    <name type="scientific">Roseibium album</name>
    <dbReference type="NCBI Taxonomy" id="311410"/>
    <lineage>
        <taxon>Bacteria</taxon>
        <taxon>Pseudomonadati</taxon>
        <taxon>Pseudomonadota</taxon>
        <taxon>Alphaproteobacteria</taxon>
        <taxon>Hyphomicrobiales</taxon>
        <taxon>Stappiaceae</taxon>
        <taxon>Roseibium</taxon>
    </lineage>
</organism>
<dbReference type="PANTHER" id="PTHR42937:SF1">
    <property type="entry name" value="DIAMINOPROPIONATE AMMONIA-LYASE"/>
    <property type="match status" value="1"/>
</dbReference>
<dbReference type="PANTHER" id="PTHR42937">
    <property type="match status" value="1"/>
</dbReference>
<evidence type="ECO:0000313" key="4">
    <source>
        <dbReference type="EMBL" id="CTQ78525.1"/>
    </source>
</evidence>
<accession>A0A0M7ATQ9</accession>
<dbReference type="EMBL" id="CXWC01000015">
    <property type="protein sequence ID" value="CTQ78525.1"/>
    <property type="molecule type" value="Genomic_DNA"/>
</dbReference>
<dbReference type="OrthoDB" id="34584at2"/>
<dbReference type="NCBIfam" id="NF006058">
    <property type="entry name" value="PRK08206.1"/>
    <property type="match status" value="1"/>
</dbReference>
<feature type="domain" description="Tryptophan synthase beta chain-like PALP" evidence="3">
    <location>
        <begin position="43"/>
        <end position="376"/>
    </location>
</feature>
<dbReference type="Proteomes" id="UP000049983">
    <property type="component" value="Unassembled WGS sequence"/>
</dbReference>
<evidence type="ECO:0000256" key="2">
    <source>
        <dbReference type="ARBA" id="ARBA00022898"/>
    </source>
</evidence>
<dbReference type="InterPro" id="IPR001926">
    <property type="entry name" value="TrpB-like_PALP"/>
</dbReference>
<dbReference type="EC" id="4.3.1.15" evidence="4"/>
<gene>
    <name evidence="4" type="primary">ygeX_3</name>
    <name evidence="4" type="ORF">LA5096_05682</name>
</gene>
<dbReference type="SUPFAM" id="SSF53686">
    <property type="entry name" value="Tryptophan synthase beta subunit-like PLP-dependent enzymes"/>
    <property type="match status" value="1"/>
</dbReference>
<keyword evidence="4" id="KW-0456">Lyase</keyword>
<dbReference type="InterPro" id="IPR010081">
    <property type="entry name" value="DiNH2opropionate_NH3_lyase"/>
</dbReference>
<evidence type="ECO:0000256" key="1">
    <source>
        <dbReference type="ARBA" id="ARBA00001933"/>
    </source>
</evidence>
<dbReference type="GO" id="GO:0030170">
    <property type="term" value="F:pyridoxal phosphate binding"/>
    <property type="evidence" value="ECO:0007669"/>
    <property type="project" value="InterPro"/>
</dbReference>
<comment type="cofactor">
    <cofactor evidence="1">
        <name>pyridoxal 5'-phosphate</name>
        <dbReference type="ChEBI" id="CHEBI:597326"/>
    </cofactor>
</comment>
<protein>
    <submittedName>
        <fullName evidence="4">Putative diaminopropionate ammonia-lyase</fullName>
        <ecNumber evidence="4">4.3.1.15</ecNumber>
    </submittedName>
</protein>
<name>A0A0M7ATQ9_9HYPH</name>
<evidence type="ECO:0000313" key="5">
    <source>
        <dbReference type="Proteomes" id="UP000049983"/>
    </source>
</evidence>
<dbReference type="Pfam" id="PF00291">
    <property type="entry name" value="PALP"/>
    <property type="match status" value="1"/>
</dbReference>
<dbReference type="STRING" id="311410.LA5095_05107"/>
<dbReference type="CDD" id="cd00640">
    <property type="entry name" value="Trp-synth-beta_II"/>
    <property type="match status" value="1"/>
</dbReference>